<dbReference type="AlphaFoldDB" id="A0A7L9FJC7"/>
<accession>A0A7L9FJC7</accession>
<name>A0A7L9FJC7_9CREN</name>
<dbReference type="EMBL" id="CP062310">
    <property type="protein sequence ID" value="QOJ78996.1"/>
    <property type="molecule type" value="Genomic_DNA"/>
</dbReference>
<dbReference type="Proteomes" id="UP000594121">
    <property type="component" value="Chromosome"/>
</dbReference>
<proteinExistence type="predicted"/>
<dbReference type="GeneID" id="59148346"/>
<evidence type="ECO:0000313" key="1">
    <source>
        <dbReference type="EMBL" id="QOJ78996.1"/>
    </source>
</evidence>
<reference evidence="1 2" key="1">
    <citation type="submission" date="2020-10" db="EMBL/GenBank/DDBJ databases">
        <title>Thermofilum lucidum 3507LT sp. nov. a novel member of Thermofilaceae family isolated from Chile hot spring, and proposal of description order Thermofilales.</title>
        <authorList>
            <person name="Zayulina K.S."/>
            <person name="Elcheninov A.G."/>
            <person name="Toshchakov S.V."/>
            <person name="Kublanov I.V."/>
        </authorList>
    </citation>
    <scope>NUCLEOTIDE SEQUENCE [LARGE SCALE GENOMIC DNA]</scope>
    <source>
        <strain evidence="1 2">3507LT</strain>
    </source>
</reference>
<evidence type="ECO:0000313" key="2">
    <source>
        <dbReference type="Proteomes" id="UP000594121"/>
    </source>
</evidence>
<dbReference type="KEGG" id="thel:IG193_00580"/>
<dbReference type="RefSeq" id="WP_192818968.1">
    <property type="nucleotide sequence ID" value="NZ_CP062310.1"/>
</dbReference>
<organism evidence="1 2">
    <name type="scientific">Infirmifilum lucidum</name>
    <dbReference type="NCBI Taxonomy" id="2776706"/>
    <lineage>
        <taxon>Archaea</taxon>
        <taxon>Thermoproteota</taxon>
        <taxon>Thermoprotei</taxon>
        <taxon>Thermofilales</taxon>
        <taxon>Thermofilaceae</taxon>
        <taxon>Infirmifilum</taxon>
    </lineage>
</organism>
<keyword evidence="2" id="KW-1185">Reference proteome</keyword>
<dbReference type="InParanoid" id="A0A7L9FJC7"/>
<sequence>MDYNLIRRLKAVFRETVGREGALIDYVRFEVSVGEAYPCKYYVVDLPFRLGRHELSITEVEYQLAAKIAGRLCRDFGDELPLVAHDILKAVLDLRLLRHVDEAAVRRYVEQLGCTRGSLQRVRENLRAVLGFPEFYASHYYLLVRRESGLENLVEGIEAGIQRVLGALREPQRPV</sequence>
<gene>
    <name evidence="1" type="ORF">IG193_00580</name>
</gene>
<protein>
    <submittedName>
        <fullName evidence="1">Uncharacterized protein</fullName>
    </submittedName>
</protein>